<keyword evidence="1" id="KW-0472">Membrane</keyword>
<feature type="transmembrane region" description="Helical" evidence="1">
    <location>
        <begin position="35"/>
        <end position="58"/>
    </location>
</feature>
<keyword evidence="1" id="KW-1133">Transmembrane helix</keyword>
<keyword evidence="1" id="KW-0812">Transmembrane</keyword>
<proteinExistence type="predicted"/>
<accession>A0A3A1TVF9</accession>
<evidence type="ECO:0000256" key="1">
    <source>
        <dbReference type="SAM" id="Phobius"/>
    </source>
</evidence>
<feature type="transmembrane region" description="Helical" evidence="1">
    <location>
        <begin position="6"/>
        <end position="23"/>
    </location>
</feature>
<dbReference type="RefSeq" id="WP_119482554.1">
    <property type="nucleotide sequence ID" value="NZ_QXTG01000002.1"/>
</dbReference>
<dbReference type="EMBL" id="QXTG01000002">
    <property type="protein sequence ID" value="RIX28243.1"/>
    <property type="molecule type" value="Genomic_DNA"/>
</dbReference>
<dbReference type="Proteomes" id="UP000265742">
    <property type="component" value="Unassembled WGS sequence"/>
</dbReference>
<evidence type="ECO:0000313" key="3">
    <source>
        <dbReference type="Proteomes" id="UP000265742"/>
    </source>
</evidence>
<reference evidence="3" key="1">
    <citation type="submission" date="2018-09" db="EMBL/GenBank/DDBJ databases">
        <authorList>
            <person name="Kim I."/>
        </authorList>
    </citation>
    <scope>NUCLEOTIDE SEQUENCE [LARGE SCALE GENOMIC DNA]</scope>
    <source>
        <strain evidence="3">DD4a</strain>
    </source>
</reference>
<organism evidence="2 3">
    <name type="scientific">Amnibacterium setariae</name>
    <dbReference type="NCBI Taxonomy" id="2306585"/>
    <lineage>
        <taxon>Bacteria</taxon>
        <taxon>Bacillati</taxon>
        <taxon>Actinomycetota</taxon>
        <taxon>Actinomycetes</taxon>
        <taxon>Micrococcales</taxon>
        <taxon>Microbacteriaceae</taxon>
        <taxon>Amnibacterium</taxon>
    </lineage>
</organism>
<gene>
    <name evidence="2" type="ORF">D1781_12330</name>
</gene>
<name>A0A3A1TVF9_9MICO</name>
<keyword evidence="3" id="KW-1185">Reference proteome</keyword>
<comment type="caution">
    <text evidence="2">The sequence shown here is derived from an EMBL/GenBank/DDBJ whole genome shotgun (WGS) entry which is preliminary data.</text>
</comment>
<dbReference type="AlphaFoldDB" id="A0A3A1TVF9"/>
<evidence type="ECO:0000313" key="2">
    <source>
        <dbReference type="EMBL" id="RIX28243.1"/>
    </source>
</evidence>
<protein>
    <submittedName>
        <fullName evidence="2">Uncharacterized protein</fullName>
    </submittedName>
</protein>
<sequence>MDDGASVVLLLGAAMIVASVPMLPRARRGSRSRLATGLLLGVLAMGAVFVLIGLTLLLG</sequence>